<name>F2UHS4_SALR5</name>
<proteinExistence type="predicted"/>
<feature type="domain" description="NAD-dependent epimerase/dehydratase" evidence="1">
    <location>
        <begin position="8"/>
        <end position="225"/>
    </location>
</feature>
<organism evidence="4">
    <name type="scientific">Salpingoeca rosetta (strain ATCC 50818 / BSB-021)</name>
    <dbReference type="NCBI Taxonomy" id="946362"/>
    <lineage>
        <taxon>Eukaryota</taxon>
        <taxon>Choanoflagellata</taxon>
        <taxon>Craspedida</taxon>
        <taxon>Salpingoecidae</taxon>
        <taxon>Salpingoeca</taxon>
    </lineage>
</organism>
<reference evidence="3" key="1">
    <citation type="submission" date="2009-08" db="EMBL/GenBank/DDBJ databases">
        <title>Annotation of Salpingoeca rosetta.</title>
        <authorList>
            <consortium name="The Broad Institute Genome Sequencing Platform"/>
            <person name="Russ C."/>
            <person name="Cuomo C."/>
            <person name="Burger G."/>
            <person name="Gray M.W."/>
            <person name="Holland P.W.H."/>
            <person name="King N."/>
            <person name="Lang F.B.F."/>
            <person name="Roger A.J."/>
            <person name="Ruiz-Trillo I."/>
            <person name="Young S.K."/>
            <person name="Zeng Q."/>
            <person name="Gargeya S."/>
            <person name="Alvarado L."/>
            <person name="Berlin A."/>
            <person name="Chapman S.B."/>
            <person name="Chen Z."/>
            <person name="Freedman E."/>
            <person name="Gellesch M."/>
            <person name="Goldberg J."/>
            <person name="Griggs A."/>
            <person name="Gujja S."/>
            <person name="Heilman E."/>
            <person name="Heiman D."/>
            <person name="Howarth C."/>
            <person name="Mehta T."/>
            <person name="Neiman D."/>
            <person name="Pearson M."/>
            <person name="Roberts A."/>
            <person name="Saif S."/>
            <person name="Shea T."/>
            <person name="Shenoy N."/>
            <person name="Sisk P."/>
            <person name="Stolte C."/>
            <person name="Sykes S."/>
            <person name="White J."/>
            <person name="Yandava C."/>
            <person name="Haas B."/>
            <person name="Nusbaum C."/>
            <person name="Birren B."/>
        </authorList>
    </citation>
    <scope>NUCLEOTIDE SEQUENCE [LARGE SCALE GENOMIC DNA]</scope>
    <source>
        <strain evidence="3">ATCC 50818</strain>
    </source>
</reference>
<dbReference type="Pfam" id="PF01370">
    <property type="entry name" value="Epimerase"/>
    <property type="match status" value="1"/>
</dbReference>
<dbReference type="RefSeq" id="XP_004991045.1">
    <property type="nucleotide sequence ID" value="XM_004990988.1"/>
</dbReference>
<dbReference type="KEGG" id="sre:PTSG_12672"/>
<gene>
    <name evidence="3" type="ORF">PTSG_12672</name>
</gene>
<dbReference type="InterPro" id="IPR013549">
    <property type="entry name" value="DUF1731"/>
</dbReference>
<dbReference type="InterPro" id="IPR010099">
    <property type="entry name" value="SDR39U1"/>
</dbReference>
<dbReference type="NCBIfam" id="TIGR01777">
    <property type="entry name" value="yfcH"/>
    <property type="match status" value="1"/>
</dbReference>
<dbReference type="Proteomes" id="UP000007799">
    <property type="component" value="Unassembled WGS sequence"/>
</dbReference>
<dbReference type="PANTHER" id="PTHR11092">
    <property type="entry name" value="SUGAR NUCLEOTIDE EPIMERASE RELATED"/>
    <property type="match status" value="1"/>
</dbReference>
<protein>
    <recommendedName>
        <fullName evidence="5">Epimerase family protein SDR39U1</fullName>
    </recommendedName>
</protein>
<dbReference type="AlphaFoldDB" id="F2UHS4"/>
<evidence type="ECO:0000313" key="4">
    <source>
        <dbReference type="Proteomes" id="UP000007799"/>
    </source>
</evidence>
<dbReference type="PANTHER" id="PTHR11092:SF0">
    <property type="entry name" value="EPIMERASE FAMILY PROTEIN SDR39U1"/>
    <property type="match status" value="1"/>
</dbReference>
<evidence type="ECO:0008006" key="5">
    <source>
        <dbReference type="Google" id="ProtNLM"/>
    </source>
</evidence>
<evidence type="ECO:0000259" key="2">
    <source>
        <dbReference type="Pfam" id="PF08338"/>
    </source>
</evidence>
<evidence type="ECO:0000313" key="3">
    <source>
        <dbReference type="EMBL" id="EGD76673.1"/>
    </source>
</evidence>
<feature type="domain" description="DUF1731" evidence="2">
    <location>
        <begin position="261"/>
        <end position="307"/>
    </location>
</feature>
<dbReference type="GeneID" id="16071607"/>
<dbReference type="InParanoid" id="F2UHS4"/>
<dbReference type="Pfam" id="PF08338">
    <property type="entry name" value="DUF1731"/>
    <property type="match status" value="1"/>
</dbReference>
<dbReference type="eggNOG" id="KOG3019">
    <property type="taxonomic scope" value="Eukaryota"/>
</dbReference>
<evidence type="ECO:0000259" key="1">
    <source>
        <dbReference type="Pfam" id="PF01370"/>
    </source>
</evidence>
<keyword evidence="4" id="KW-1185">Reference proteome</keyword>
<dbReference type="Gene3D" id="3.40.50.720">
    <property type="entry name" value="NAD(P)-binding Rossmann-like Domain"/>
    <property type="match status" value="1"/>
</dbReference>
<dbReference type="OrthoDB" id="276721at2759"/>
<dbReference type="OMA" id="YLPWIHI"/>
<dbReference type="EMBL" id="GL832975">
    <property type="protein sequence ID" value="EGD76673.1"/>
    <property type="molecule type" value="Genomic_DNA"/>
</dbReference>
<dbReference type="InterPro" id="IPR001509">
    <property type="entry name" value="Epimerase_deHydtase"/>
</dbReference>
<dbReference type="InterPro" id="IPR036291">
    <property type="entry name" value="NAD(P)-bd_dom_sf"/>
</dbReference>
<dbReference type="STRING" id="946362.F2UHS4"/>
<dbReference type="FunCoup" id="F2UHS4">
    <property type="interactions" value="359"/>
</dbReference>
<sequence length="312" mass="32857">MSSGVRRVLVGGGTGLVGKHLTKALAARGYDVVIISRKPQQQQPQSATSEQITWQEVERDGLPECHAVINLAGASVLNLAKRWSDAAATEVLDSRISTTSLLSKAIAAASPKPKVFVTASGVGVYPAFPTAEASPEVDESAACGSDFFAKLVREWEAAAQPAVGAGVRHVAMRTGAVLAPDGGVVAQAKLPFLLGLGGPFGSGQQLFPWCHIQDVVNMYIHAMETESLQGPVNLVAPTVATNAEYTQAFAKAVHRFAIVPMPAFVIRALFGPDLATMLLCGQRVVPRKALDSGFTFSFPTIDKAMHDVVVNA</sequence>
<dbReference type="SUPFAM" id="SSF51735">
    <property type="entry name" value="NAD(P)-binding Rossmann-fold domains"/>
    <property type="match status" value="1"/>
</dbReference>
<accession>F2UHS4</accession>